<dbReference type="Gene3D" id="2.120.10.30">
    <property type="entry name" value="TolB, C-terminal domain"/>
    <property type="match status" value="1"/>
</dbReference>
<dbReference type="InterPro" id="IPR012938">
    <property type="entry name" value="Glc/Sorbosone_DH"/>
</dbReference>
<keyword evidence="1" id="KW-0732">Signal</keyword>
<evidence type="ECO:0000256" key="1">
    <source>
        <dbReference type="SAM" id="SignalP"/>
    </source>
</evidence>
<dbReference type="InterPro" id="IPR011042">
    <property type="entry name" value="6-blade_b-propeller_TolB-like"/>
</dbReference>
<dbReference type="Pfam" id="PF07995">
    <property type="entry name" value="GSDH"/>
    <property type="match status" value="1"/>
</dbReference>
<dbReference type="PANTHER" id="PTHR19328">
    <property type="entry name" value="HEDGEHOG-INTERACTING PROTEIN"/>
    <property type="match status" value="1"/>
</dbReference>
<accession>A0AAV2VIK9</accession>
<feature type="domain" description="Glucose/Sorbosone dehydrogenase" evidence="2">
    <location>
        <begin position="37"/>
        <end position="353"/>
    </location>
</feature>
<dbReference type="Proteomes" id="UP000018211">
    <property type="component" value="Unassembled WGS sequence"/>
</dbReference>
<organism evidence="3 4">
    <name type="scientific">Vibrio nigripulchritudo SOn1</name>
    <dbReference type="NCBI Taxonomy" id="1238450"/>
    <lineage>
        <taxon>Bacteria</taxon>
        <taxon>Pseudomonadati</taxon>
        <taxon>Pseudomonadota</taxon>
        <taxon>Gammaproteobacteria</taxon>
        <taxon>Vibrionales</taxon>
        <taxon>Vibrionaceae</taxon>
        <taxon>Vibrio</taxon>
    </lineage>
</organism>
<protein>
    <submittedName>
        <fullName evidence="3">Soluble quinoprotein glucose/sorbosone dehydrogenase</fullName>
    </submittedName>
</protein>
<feature type="signal peptide" evidence="1">
    <location>
        <begin position="1"/>
        <end position="21"/>
    </location>
</feature>
<reference evidence="3 4" key="1">
    <citation type="journal article" date="2013" name="ISME J.">
        <title>Comparative genomics of pathogenic lineages of Vibrio nigripulchritudo identifies virulence-associated traits.</title>
        <authorList>
            <person name="Goudenege D."/>
            <person name="Labreuche Y."/>
            <person name="Krin E."/>
            <person name="Ansquer D."/>
            <person name="Mangenot S."/>
            <person name="Calteau A."/>
            <person name="Medigue C."/>
            <person name="Mazel D."/>
            <person name="Polz M.F."/>
            <person name="Le Roux F."/>
        </authorList>
    </citation>
    <scope>NUCLEOTIDE SEQUENCE [LARGE SCALE GENOMIC DNA]</scope>
    <source>
        <strain evidence="3 4">SOn1</strain>
    </source>
</reference>
<evidence type="ECO:0000259" key="2">
    <source>
        <dbReference type="Pfam" id="PF07995"/>
    </source>
</evidence>
<gene>
    <name evidence="3" type="ORF">VIBNISOn1_1160004</name>
</gene>
<dbReference type="PANTHER" id="PTHR19328:SF75">
    <property type="entry name" value="ALDOSE SUGAR DEHYDROGENASE YLII"/>
    <property type="match status" value="1"/>
</dbReference>
<feature type="chain" id="PRO_5043618209" evidence="1">
    <location>
        <begin position="22"/>
        <end position="359"/>
    </location>
</feature>
<name>A0AAV2VIK9_9VIBR</name>
<dbReference type="InterPro" id="IPR011041">
    <property type="entry name" value="Quinoprot_gluc/sorb_DH_b-prop"/>
</dbReference>
<comment type="caution">
    <text evidence="3">The sequence shown here is derived from an EMBL/GenBank/DDBJ whole genome shotgun (WGS) entry which is preliminary data.</text>
</comment>
<evidence type="ECO:0000313" key="3">
    <source>
        <dbReference type="EMBL" id="CCO44497.1"/>
    </source>
</evidence>
<dbReference type="RefSeq" id="WP_022610323.1">
    <property type="nucleotide sequence ID" value="NZ_LK391965.1"/>
</dbReference>
<dbReference type="EMBL" id="CAOF01000020">
    <property type="protein sequence ID" value="CCO44497.1"/>
    <property type="molecule type" value="Genomic_DNA"/>
</dbReference>
<sequence length="359" mass="39002">MVSKLNWLIATAVFLASPAIAAKEKFELSKIAELTGVPWGLAFIDQQTLIATTRDGKGYILNVDDGSTKALTGLPDVYARGQGGLMDVAVSPQNANTLYFTYSKNQSGGAATTLASATLNGTKLNNWTDLLITDSVTNTTRHFGSRIAFDNSGHLFFSVGDRGERPNGQDITNHAATILRLKLDGSIPSDNPDISSNAKPEIWSYGHRNPQGLYFDSKTSALWSVEHGPRGGDEINLIQKGKNYGWPVTSHGKEYWGPISVGDAKEKEGIESPKKVYVPSIAPSSLVLYRGEHYPSLDGKILIGALKLTHINVVNPNGLSEVRLFEDLGERIRAIAISPSKHLYFSTDNGNIYRVEPSK</sequence>
<dbReference type="SUPFAM" id="SSF50952">
    <property type="entry name" value="Soluble quinoprotein glucose dehydrogenase"/>
    <property type="match status" value="1"/>
</dbReference>
<dbReference type="AlphaFoldDB" id="A0AAV2VIK9"/>
<proteinExistence type="predicted"/>
<evidence type="ECO:0000313" key="4">
    <source>
        <dbReference type="Proteomes" id="UP000018211"/>
    </source>
</evidence>